<evidence type="ECO:0000256" key="1">
    <source>
        <dbReference type="ARBA" id="ARBA00022723"/>
    </source>
</evidence>
<keyword evidence="2" id="KW-0119">Carbohydrate metabolism</keyword>
<dbReference type="InterPro" id="IPR056301">
    <property type="entry name" value="GWD-like_N_Ig"/>
</dbReference>
<feature type="compositionally biased region" description="Low complexity" evidence="3">
    <location>
        <begin position="336"/>
        <end position="354"/>
    </location>
</feature>
<evidence type="ECO:0000256" key="3">
    <source>
        <dbReference type="SAM" id="MobiDB-lite"/>
    </source>
</evidence>
<feature type="compositionally biased region" description="Low complexity" evidence="3">
    <location>
        <begin position="466"/>
        <end position="480"/>
    </location>
</feature>
<evidence type="ECO:0000259" key="4">
    <source>
        <dbReference type="Pfam" id="PF23166"/>
    </source>
</evidence>
<sequence>QHTRPAQAGINKRRVRVACKGPTQACSAGLGPRSRAPGERQTAVRMAMEVDVPNAMPPWGQAPAPAVPAKAVTPSGNSYRQREATQFRGVTKTSGTNSGLEKFDVQFVFCDHGTKKHPKIYGFGSAGAAACAFDILTCKRALEKGRTVAGVLGSAVSLATNHPSTNYQNDELLTLLSNITRDDVIYGLKICAKKGYLLGSSLVEELRDGVSTAQREAAERGKQGEARQSYEPSAKAALGERKRRASGGGRGAAAAAAAAGPNPALASLGLPDGAGLGMLSMGAGAMDPATLAAALSAMHASTFQHAFLMQHAMGGPGPGAEAGPLGLGPARGGLEGAEAGSGASAPGGATPAAPGVVAPEPDCLGFLQEALRLAASLSPELQPALDLVRLWGSLQPGAKALADPPAVSWYYPSVLPMLHACADVPALLALCAQFWSNGTLRGMAAAAAGGAAAQGGAPGAQGEGGEAAPNAAGQAPDAAGGAEGEGDAAASAAAAAAAAATDVPPTADAQRSERTFDIPGARVRVEVVTRAPCGTQAITVATDKPGSLLLHWGVEGGAGYEGGWRLPGPGARPPRTVQYKQRALQTRFSPAADGGQAVSIELPGPEASDRLNFVIKNEGMGEWYDLNGANFQVQLRDGGGGGA</sequence>
<feature type="region of interest" description="Disordered" evidence="3">
    <location>
        <begin position="452"/>
        <end position="487"/>
    </location>
</feature>
<evidence type="ECO:0000313" key="5">
    <source>
        <dbReference type="EMBL" id="JAT71998.1"/>
    </source>
</evidence>
<dbReference type="Pfam" id="PF23166">
    <property type="entry name" value="Ig_N_CWD1"/>
    <property type="match status" value="1"/>
</dbReference>
<keyword evidence="1" id="KW-0479">Metal-binding</keyword>
<name>A0A1D1ZYG3_AUXPR</name>
<evidence type="ECO:0000256" key="2">
    <source>
        <dbReference type="ARBA" id="ARBA00023277"/>
    </source>
</evidence>
<dbReference type="EMBL" id="GDKF01006624">
    <property type="protein sequence ID" value="JAT71998.1"/>
    <property type="molecule type" value="Transcribed_RNA"/>
</dbReference>
<dbReference type="PANTHER" id="PTHR46999">
    <property type="entry name" value="ALPHA-GLUCAN WATER DIKINASE 1, CHLOROPLASTIC-RELATED"/>
    <property type="match status" value="1"/>
</dbReference>
<organism evidence="5">
    <name type="scientific">Auxenochlorella protothecoides</name>
    <name type="common">Green microalga</name>
    <name type="synonym">Chlorella protothecoides</name>
    <dbReference type="NCBI Taxonomy" id="3075"/>
    <lineage>
        <taxon>Eukaryota</taxon>
        <taxon>Viridiplantae</taxon>
        <taxon>Chlorophyta</taxon>
        <taxon>core chlorophytes</taxon>
        <taxon>Trebouxiophyceae</taxon>
        <taxon>Chlorellales</taxon>
        <taxon>Chlorellaceae</taxon>
        <taxon>Auxenochlorella</taxon>
    </lineage>
</organism>
<feature type="region of interest" description="Disordered" evidence="3">
    <location>
        <begin position="318"/>
        <end position="354"/>
    </location>
</feature>
<feature type="compositionally biased region" description="Gly residues" evidence="3">
    <location>
        <begin position="318"/>
        <end position="335"/>
    </location>
</feature>
<feature type="domain" description="Alpha-glucan water dikinase-like N-terminal Ig-like" evidence="4">
    <location>
        <begin position="523"/>
        <end position="635"/>
    </location>
</feature>
<feature type="non-terminal residue" evidence="5">
    <location>
        <position position="643"/>
    </location>
</feature>
<feature type="compositionally biased region" description="Gly residues" evidence="3">
    <location>
        <begin position="452"/>
        <end position="465"/>
    </location>
</feature>
<feature type="compositionally biased region" description="Basic and acidic residues" evidence="3">
    <location>
        <begin position="216"/>
        <end position="225"/>
    </location>
</feature>
<feature type="non-terminal residue" evidence="5">
    <location>
        <position position="1"/>
    </location>
</feature>
<protein>
    <recommendedName>
        <fullName evidence="4">Alpha-glucan water dikinase-like N-terminal Ig-like domain-containing protein</fullName>
    </recommendedName>
</protein>
<dbReference type="GO" id="GO:0046872">
    <property type="term" value="F:metal ion binding"/>
    <property type="evidence" value="ECO:0007669"/>
    <property type="project" value="UniProtKB-KW"/>
</dbReference>
<feature type="region of interest" description="Disordered" evidence="3">
    <location>
        <begin position="214"/>
        <end position="249"/>
    </location>
</feature>
<proteinExistence type="predicted"/>
<gene>
    <name evidence="5" type="ORF">g.22019</name>
</gene>
<dbReference type="AlphaFoldDB" id="A0A1D1ZYG3"/>
<accession>A0A1D1ZYG3</accession>
<reference evidence="5" key="1">
    <citation type="submission" date="2015-08" db="EMBL/GenBank/DDBJ databases">
        <authorList>
            <person name="Babu N.S."/>
            <person name="Beckwith C.J."/>
            <person name="Beseler K.G."/>
            <person name="Brison A."/>
            <person name="Carone J.V."/>
            <person name="Caskin T.P."/>
            <person name="Diamond M."/>
            <person name="Durham M.E."/>
            <person name="Foxe J.M."/>
            <person name="Go M."/>
            <person name="Henderson B.A."/>
            <person name="Jones I.B."/>
            <person name="McGettigan J.A."/>
            <person name="Micheletti S.J."/>
            <person name="Nasrallah M.E."/>
            <person name="Ortiz D."/>
            <person name="Piller C.R."/>
            <person name="Privatt S.R."/>
            <person name="Schneider S.L."/>
            <person name="Sharp S."/>
            <person name="Smith T.C."/>
            <person name="Stanton J.D."/>
            <person name="Ullery H.E."/>
            <person name="Wilson R.J."/>
            <person name="Serrano M.G."/>
            <person name="Buck G."/>
            <person name="Lee V."/>
            <person name="Wang Y."/>
            <person name="Carvalho R."/>
            <person name="Voegtly L."/>
            <person name="Shi R."/>
            <person name="Duckworth R."/>
            <person name="Johnson A."/>
            <person name="Loviza R."/>
            <person name="Walstead R."/>
            <person name="Shah Z."/>
            <person name="Kiflezghi M."/>
            <person name="Wade K."/>
            <person name="Ball S.L."/>
            <person name="Bradley K.W."/>
            <person name="Asai D.J."/>
            <person name="Bowman C.A."/>
            <person name="Russell D.A."/>
            <person name="Pope W.H."/>
            <person name="Jacobs-Sera D."/>
            <person name="Hendrix R.W."/>
            <person name="Hatfull G.F."/>
        </authorList>
    </citation>
    <scope>NUCLEOTIDE SEQUENCE</scope>
</reference>